<evidence type="ECO:0000313" key="10">
    <source>
        <dbReference type="EMBL" id="EAG2514184.1"/>
    </source>
</evidence>
<dbReference type="Proteomes" id="UP000478704">
    <property type="component" value="Unassembled WGS sequence"/>
</dbReference>
<evidence type="ECO:0000313" key="4">
    <source>
        <dbReference type="EMBL" id="EAD1184078.1"/>
    </source>
</evidence>
<evidence type="ECO:0000313" key="17">
    <source>
        <dbReference type="Proteomes" id="UP000285054"/>
    </source>
</evidence>
<dbReference type="EMBL" id="AANPAU010000006">
    <property type="protein sequence ID" value="EDP8514346.1"/>
    <property type="molecule type" value="Genomic_DNA"/>
</dbReference>
<name>A0A393IX55_LISMN</name>
<keyword evidence="1" id="KW-0233">DNA recombination</keyword>
<evidence type="ECO:0000313" key="11">
    <source>
        <dbReference type="EMBL" id="EAG2998186.1"/>
    </source>
</evidence>
<gene>
    <name evidence="16" type="primary">xerc_1</name>
    <name evidence="8" type="ORF">ART25_10280</name>
    <name evidence="10" type="ORF">B1N52_03355</name>
    <name evidence="9" type="ORF">B1S26_10895</name>
    <name evidence="11" type="ORF">B5K54_12905</name>
    <name evidence="3" type="ORF">DU018_04655</name>
    <name evidence="16" type="ORF">DYZ50_00211</name>
    <name evidence="7" type="ORF">EX365_15570</name>
    <name evidence="6" type="ORF">EXZ73_03915</name>
    <name evidence="12" type="ORF">F6436_10670</name>
    <name evidence="15" type="ORF">G3O21_001770</name>
    <name evidence="14" type="ORF">GJW51_14835</name>
    <name evidence="13" type="ORF">GQG13_00935</name>
    <name evidence="4" type="ORF">QD52_03160</name>
    <name evidence="5" type="ORF">UI29_03185</name>
</gene>
<dbReference type="SUPFAM" id="SSF56349">
    <property type="entry name" value="DNA breaking-rejoining enzymes"/>
    <property type="match status" value="1"/>
</dbReference>
<protein>
    <submittedName>
        <fullName evidence="8">Site-specific integrase</fullName>
    </submittedName>
    <submittedName>
        <fullName evidence="16">Tyrosine recombinase XerC</fullName>
    </submittedName>
    <submittedName>
        <fullName evidence="12">Tyrosine-type recombinase/integrase</fullName>
    </submittedName>
</protein>
<evidence type="ECO:0000313" key="26">
    <source>
        <dbReference type="Proteomes" id="UP000467347"/>
    </source>
</evidence>
<dbReference type="EMBL" id="AABBHO010000047">
    <property type="protein sequence ID" value="EAG2998186.1"/>
    <property type="molecule type" value="Genomic_DNA"/>
</dbReference>
<evidence type="ECO:0000313" key="30">
    <source>
        <dbReference type="Proteomes" id="UP000549379"/>
    </source>
</evidence>
<dbReference type="Proteomes" id="UP000455569">
    <property type="component" value="Unassembled WGS sequence"/>
</dbReference>
<evidence type="ECO:0000313" key="3">
    <source>
        <dbReference type="EMBL" id="EAC6547657.1"/>
    </source>
</evidence>
<dbReference type="EMBL" id="AAAMZD010000001">
    <property type="protein sequence ID" value="EAD3791776.1"/>
    <property type="molecule type" value="Genomic_DNA"/>
</dbReference>
<dbReference type="PANTHER" id="PTHR30349:SF82">
    <property type="entry name" value="INTEGRASE_RECOMBINASE YOEC-RELATED"/>
    <property type="match status" value="1"/>
</dbReference>
<dbReference type="EMBL" id="AANCRK010000001">
    <property type="protein sequence ID" value="EDN7713682.1"/>
    <property type="molecule type" value="Genomic_DNA"/>
</dbReference>
<dbReference type="EMBL" id="AAANYR010000014">
    <property type="protein sequence ID" value="EAD5787966.1"/>
    <property type="molecule type" value="Genomic_DNA"/>
</dbReference>
<evidence type="ECO:0000313" key="19">
    <source>
        <dbReference type="Proteomes" id="UP000344343"/>
    </source>
</evidence>
<dbReference type="Proteomes" id="UP000364988">
    <property type="component" value="Unassembled WGS sequence"/>
</dbReference>
<evidence type="ECO:0000313" key="23">
    <source>
        <dbReference type="Proteomes" id="UP000379076"/>
    </source>
</evidence>
<dbReference type="EMBL" id="AANDSR010000017">
    <property type="protein sequence ID" value="EDN9837939.1"/>
    <property type="molecule type" value="Genomic_DNA"/>
</dbReference>
<dbReference type="EMBL" id="AAAQQZ010000005">
    <property type="protein sequence ID" value="EAE1339292.1"/>
    <property type="molecule type" value="Genomic_DNA"/>
</dbReference>
<dbReference type="Proteomes" id="UP000344343">
    <property type="component" value="Unassembled WGS sequence"/>
</dbReference>
<dbReference type="Proteomes" id="UP000285054">
    <property type="component" value="Unassembled WGS sequence"/>
</dbReference>
<dbReference type="PANTHER" id="PTHR30349">
    <property type="entry name" value="PHAGE INTEGRASE-RELATED"/>
    <property type="match status" value="1"/>
</dbReference>
<evidence type="ECO:0000313" key="22">
    <source>
        <dbReference type="Proteomes" id="UP000376505"/>
    </source>
</evidence>
<feature type="domain" description="Tyr recombinase" evidence="2">
    <location>
        <begin position="6"/>
        <end position="176"/>
    </location>
</feature>
<dbReference type="InterPro" id="IPR050090">
    <property type="entry name" value="Tyrosine_recombinase_XerCD"/>
</dbReference>
<dbReference type="Proteomes" id="UP000379076">
    <property type="component" value="Unassembled WGS sequence"/>
</dbReference>
<dbReference type="GO" id="GO:0015074">
    <property type="term" value="P:DNA integration"/>
    <property type="evidence" value="ECO:0007669"/>
    <property type="project" value="InterPro"/>
</dbReference>
<evidence type="ECO:0000313" key="8">
    <source>
        <dbReference type="EMBL" id="EAE1339292.1"/>
    </source>
</evidence>
<dbReference type="InterPro" id="IPR002104">
    <property type="entry name" value="Integrase_catalytic"/>
</dbReference>
<evidence type="ECO:0000313" key="15">
    <source>
        <dbReference type="EMBL" id="EDP8514346.1"/>
    </source>
</evidence>
<comment type="caution">
    <text evidence="8">The sequence shown here is derived from an EMBL/GenBank/DDBJ whole genome shotgun (WGS) entry which is preliminary data.</text>
</comment>
<dbReference type="RefSeq" id="WP_012951317.1">
    <property type="nucleotide sequence ID" value="NZ_CADEHJ010000001.1"/>
</dbReference>
<evidence type="ECO:0000313" key="6">
    <source>
        <dbReference type="EMBL" id="EAD5773432.1"/>
    </source>
</evidence>
<dbReference type="Gene3D" id="1.10.443.10">
    <property type="entry name" value="Intergrase catalytic core"/>
    <property type="match status" value="1"/>
</dbReference>
<dbReference type="EMBL" id="AALEDS010000010">
    <property type="protein sequence ID" value="ECY6544797.1"/>
    <property type="molecule type" value="Genomic_DNA"/>
</dbReference>
<evidence type="ECO:0000313" key="13">
    <source>
        <dbReference type="EMBL" id="EDN7713682.1"/>
    </source>
</evidence>
<evidence type="ECO:0000313" key="9">
    <source>
        <dbReference type="EMBL" id="EAG2245909.1"/>
    </source>
</evidence>
<sequence length="180" mass="21318">MNTVEPIRDRDTITEIKRYLIVKSSRDYILFFLGINVGLRIGDLLKLKVKDVRGGHISMREQKTNKNKKILIPRDVKKALELYTLDLEDEDFLFQSRKGVNKPITRETAYRVLKELEPIFKLDRVGTHTLRKTFGYHFYKQFNDVVALQKIFNHKDQKETLLYIGIQQDELDKKMAKFNL</sequence>
<proteinExistence type="predicted"/>
<dbReference type="EMBL" id="AABBAW010000001">
    <property type="protein sequence ID" value="EAG2514184.1"/>
    <property type="molecule type" value="Genomic_DNA"/>
</dbReference>
<dbReference type="GO" id="GO:0006310">
    <property type="term" value="P:DNA recombination"/>
    <property type="evidence" value="ECO:0007669"/>
    <property type="project" value="UniProtKB-KW"/>
</dbReference>
<reference evidence="16 17" key="1">
    <citation type="journal article" date="2018" name="BMC Genomics">
        <title>Genes significantly associated with lineage II food isolates of Listeria monocytogenes.</title>
        <authorList>
            <person name="Pirone-Davies C."/>
            <person name="Chen Y."/>
            <person name="Pightling A."/>
            <person name="Ryan G."/>
            <person name="Wang Y."/>
            <person name="Yao K."/>
            <person name="Hoffmann M."/>
            <person name="Allard M.W."/>
        </authorList>
    </citation>
    <scope>NUCLEOTIDE SEQUENCE [LARGE SCALE GENOMIC DNA]</scope>
    <source>
        <strain evidence="16 17">PNUSAL000190</strain>
    </source>
</reference>
<reference evidence="12 21" key="3">
    <citation type="submission" date="2019-09" db="EMBL/GenBank/DDBJ databases">
        <authorList>
            <consortium name="GenomeTrakr network: Whole genome sequencing for foodborne pathogen traceback"/>
        </authorList>
    </citation>
    <scope>NUCLEOTIDE SEQUENCE [LARGE SCALE GENOMIC DNA]</scope>
    <source>
        <strain evidence="12 21">FLAG-55987</strain>
    </source>
</reference>
<evidence type="ECO:0000313" key="18">
    <source>
        <dbReference type="Proteomes" id="UP000331186"/>
    </source>
</evidence>
<dbReference type="EMBL" id="AAANYN010000004">
    <property type="protein sequence ID" value="EAD5773432.1"/>
    <property type="molecule type" value="Genomic_DNA"/>
</dbReference>
<dbReference type="PROSITE" id="PS51898">
    <property type="entry name" value="TYR_RECOMBINASE"/>
    <property type="match status" value="1"/>
</dbReference>
<dbReference type="Proteomes" id="UP000525850">
    <property type="component" value="Unassembled WGS sequence"/>
</dbReference>
<dbReference type="Pfam" id="PF00589">
    <property type="entry name" value="Phage_integrase"/>
    <property type="match status" value="1"/>
</dbReference>
<accession>A0A393IX55</accession>
<dbReference type="Proteomes" id="UP000481141">
    <property type="component" value="Unassembled WGS sequence"/>
</dbReference>
<dbReference type="Proteomes" id="UP000345329">
    <property type="component" value="Unassembled WGS sequence"/>
</dbReference>
<dbReference type="EMBL" id="AABAYG010000005">
    <property type="protein sequence ID" value="EAG2245909.1"/>
    <property type="molecule type" value="Genomic_DNA"/>
</dbReference>
<evidence type="ECO:0000259" key="2">
    <source>
        <dbReference type="PROSITE" id="PS51898"/>
    </source>
</evidence>
<dbReference type="Proteomes" id="UP000331186">
    <property type="component" value="Unassembled WGS sequence"/>
</dbReference>
<dbReference type="EMBL" id="AAALRN010000001">
    <property type="protein sequence ID" value="EAD1184078.1"/>
    <property type="molecule type" value="Genomic_DNA"/>
</dbReference>
<evidence type="ECO:0000313" key="7">
    <source>
        <dbReference type="EMBL" id="EAD5787966.1"/>
    </source>
</evidence>
<dbReference type="InterPro" id="IPR013762">
    <property type="entry name" value="Integrase-like_cat_sf"/>
</dbReference>
<dbReference type="Proteomes" id="UP000403352">
    <property type="component" value="Unassembled WGS sequence"/>
</dbReference>
<dbReference type="Proteomes" id="UP000467347">
    <property type="component" value="Unassembled WGS sequence"/>
</dbReference>
<evidence type="ECO:0000313" key="20">
    <source>
        <dbReference type="Proteomes" id="UP000345329"/>
    </source>
</evidence>
<evidence type="ECO:0000313" key="29">
    <source>
        <dbReference type="Proteomes" id="UP000525850"/>
    </source>
</evidence>
<dbReference type="InterPro" id="IPR011010">
    <property type="entry name" value="DNA_brk_join_enz"/>
</dbReference>
<evidence type="ECO:0000256" key="1">
    <source>
        <dbReference type="ARBA" id="ARBA00023172"/>
    </source>
</evidence>
<dbReference type="EMBL" id="QXKO01000001">
    <property type="protein sequence ID" value="RJZ24205.1"/>
    <property type="molecule type" value="Genomic_DNA"/>
</dbReference>
<reference evidence="20 23" key="2">
    <citation type="submission" date="2018-06" db="EMBL/GenBank/DDBJ databases">
        <authorList>
            <consortium name="GenomeTrakr: Next Generation Sequencing Network for Food Pathogen Tracability"/>
        </authorList>
    </citation>
    <scope>NUCLEOTIDE SEQUENCE [LARGE SCALE GENOMIC DNA]</scope>
    <source>
        <strain evidence="11 30">10B02965A-1</strain>
        <strain evidence="13 25">CFSAN102901</strain>
        <strain evidence="8 23">FDA00006494</strain>
        <strain evidence="4 24">FDA00008584</strain>
        <strain evidence="9">FDA00011243</strain>
        <strain evidence="3 18">FDA00013332</strain>
        <strain evidence="7 19">FDA00013853</strain>
        <strain evidence="15">FDA00015054</strain>
        <strain evidence="27">FDA1090798-S029-001</strain>
        <strain evidence="28">FDA956581-098-004</strain>
        <strain evidence="10 29">FDA960927-006-004</strain>
        <strain evidence="6 22">FSIS31901579</strain>
        <strain evidence="14 26">OSF101448</strain>
        <strain evidence="5 20">VA-WGS-00405</strain>
    </source>
</reference>
<evidence type="ECO:0000313" key="12">
    <source>
        <dbReference type="EMBL" id="ECY6544797.1"/>
    </source>
</evidence>
<dbReference type="EMBL" id="AAAJKI010000008">
    <property type="protein sequence ID" value="EAC6547657.1"/>
    <property type="molecule type" value="Genomic_DNA"/>
</dbReference>
<evidence type="ECO:0000313" key="5">
    <source>
        <dbReference type="EMBL" id="EAD3791776.1"/>
    </source>
</evidence>
<dbReference type="Proteomes" id="UP000549379">
    <property type="component" value="Unassembled WGS sequence"/>
</dbReference>
<evidence type="ECO:0000313" key="27">
    <source>
        <dbReference type="Proteomes" id="UP000478704"/>
    </source>
</evidence>
<evidence type="ECO:0000313" key="16">
    <source>
        <dbReference type="EMBL" id="RJZ24205.1"/>
    </source>
</evidence>
<evidence type="ECO:0000313" key="24">
    <source>
        <dbReference type="Proteomes" id="UP000403352"/>
    </source>
</evidence>
<dbReference type="AlphaFoldDB" id="A0A393IX55"/>
<dbReference type="GO" id="GO:0003677">
    <property type="term" value="F:DNA binding"/>
    <property type="evidence" value="ECO:0007669"/>
    <property type="project" value="InterPro"/>
</dbReference>
<dbReference type="Proteomes" id="UP000376505">
    <property type="component" value="Unassembled WGS sequence"/>
</dbReference>
<organism evidence="8 23">
    <name type="scientific">Listeria monocytogenes</name>
    <dbReference type="NCBI Taxonomy" id="1639"/>
    <lineage>
        <taxon>Bacteria</taxon>
        <taxon>Bacillati</taxon>
        <taxon>Bacillota</taxon>
        <taxon>Bacilli</taxon>
        <taxon>Bacillales</taxon>
        <taxon>Listeriaceae</taxon>
        <taxon>Listeria</taxon>
    </lineage>
</organism>
<evidence type="ECO:0000313" key="28">
    <source>
        <dbReference type="Proteomes" id="UP000481141"/>
    </source>
</evidence>
<evidence type="ECO:0000313" key="25">
    <source>
        <dbReference type="Proteomes" id="UP000455569"/>
    </source>
</evidence>
<evidence type="ECO:0000313" key="14">
    <source>
        <dbReference type="EMBL" id="EDN9837939.1"/>
    </source>
</evidence>
<evidence type="ECO:0000313" key="21">
    <source>
        <dbReference type="Proteomes" id="UP000364988"/>
    </source>
</evidence>